<organism evidence="1 2">
    <name type="scientific">Kibdelosporangium aridum</name>
    <dbReference type="NCBI Taxonomy" id="2030"/>
    <lineage>
        <taxon>Bacteria</taxon>
        <taxon>Bacillati</taxon>
        <taxon>Actinomycetota</taxon>
        <taxon>Actinomycetes</taxon>
        <taxon>Pseudonocardiales</taxon>
        <taxon>Pseudonocardiaceae</taxon>
        <taxon>Kibdelosporangium</taxon>
    </lineage>
</organism>
<dbReference type="InterPro" id="IPR012347">
    <property type="entry name" value="Ferritin-like"/>
</dbReference>
<accession>A0A428ZND2</accession>
<gene>
    <name evidence="1" type="primary">paaI</name>
    <name evidence="1" type="ORF">DMH04_06080</name>
</gene>
<dbReference type="InterPro" id="IPR052703">
    <property type="entry name" value="Aromatic_CoA_ox/epox"/>
</dbReference>
<dbReference type="SUPFAM" id="SSF47240">
    <property type="entry name" value="Ferritin-like"/>
    <property type="match status" value="1"/>
</dbReference>
<dbReference type="PANTHER" id="PTHR30458:SF0">
    <property type="entry name" value="1,2-PHENYLACETYL-COA EPOXIDASE, SUBUNIT C"/>
    <property type="match status" value="1"/>
</dbReference>
<reference evidence="1 2" key="1">
    <citation type="submission" date="2018-05" db="EMBL/GenBank/DDBJ databases">
        <title>Evolution of GPA BGCs.</title>
        <authorList>
            <person name="Waglechner N."/>
            <person name="Wright G.D."/>
        </authorList>
    </citation>
    <scope>NUCLEOTIDE SEQUENCE [LARGE SCALE GENOMIC DNA]</scope>
    <source>
        <strain evidence="1 2">A82846</strain>
    </source>
</reference>
<dbReference type="AlphaFoldDB" id="A0A428ZND2"/>
<dbReference type="InterPro" id="IPR011882">
    <property type="entry name" value="PaaC"/>
</dbReference>
<dbReference type="EMBL" id="QHKI01000003">
    <property type="protein sequence ID" value="RSM89547.1"/>
    <property type="molecule type" value="Genomic_DNA"/>
</dbReference>
<dbReference type="GO" id="GO:0005829">
    <property type="term" value="C:cytosol"/>
    <property type="evidence" value="ECO:0007669"/>
    <property type="project" value="TreeGrafter"/>
</dbReference>
<proteinExistence type="predicted"/>
<dbReference type="InterPro" id="IPR007814">
    <property type="entry name" value="PaaA_PaaC"/>
</dbReference>
<name>A0A428ZND2_KIBAR</name>
<protein>
    <submittedName>
        <fullName evidence="1">Phenylacetate-CoA oxygenase subunit PaaI</fullName>
    </submittedName>
</protein>
<dbReference type="RefSeq" id="WP_037252898.1">
    <property type="nucleotide sequence ID" value="NZ_QHKI01000003.1"/>
</dbReference>
<dbReference type="GO" id="GO:0010124">
    <property type="term" value="P:phenylacetate catabolic process"/>
    <property type="evidence" value="ECO:0007669"/>
    <property type="project" value="InterPro"/>
</dbReference>
<evidence type="ECO:0000313" key="1">
    <source>
        <dbReference type="EMBL" id="RSM89547.1"/>
    </source>
</evidence>
<sequence length="277" mass="30295">MSFDNAYEALTEDNDTRWAFGTGFADPLAGLDTTVPSGVDAAELARTCLWLGDDALIMSHRLQEWCAAAPELEDEVALANIGLDLLGQARLLLARAAKADPSLVPSVDQSDEDALAFFRDAEDFHNVRLVELAGGDFAFSMARLLVFSTWRLALLQRLVDSPDQVLAAIASKGIKELTYHRDYAARWVVRLGDGTELSHERMQAGIDAVWPYVDELFDGDSVLREEFDAVIAQVLTAGTLKQPPAHSVLTPGAHTEHLEPLLAEMQSVARAHPDATW</sequence>
<evidence type="ECO:0000313" key="2">
    <source>
        <dbReference type="Proteomes" id="UP000287547"/>
    </source>
</evidence>
<dbReference type="NCBIfam" id="TIGR02158">
    <property type="entry name" value="PA_CoA_Oxy3"/>
    <property type="match status" value="1"/>
</dbReference>
<dbReference type="Gene3D" id="1.20.1260.10">
    <property type="match status" value="1"/>
</dbReference>
<dbReference type="Pfam" id="PF05138">
    <property type="entry name" value="PaaA_PaaC"/>
    <property type="match status" value="1"/>
</dbReference>
<dbReference type="PANTHER" id="PTHR30458">
    <property type="entry name" value="PHENYLACETIC ACID DEGRADATION PROTEIN PAA"/>
    <property type="match status" value="1"/>
</dbReference>
<dbReference type="OrthoDB" id="9789947at2"/>
<dbReference type="InterPro" id="IPR009078">
    <property type="entry name" value="Ferritin-like_SF"/>
</dbReference>
<dbReference type="Proteomes" id="UP000287547">
    <property type="component" value="Unassembled WGS sequence"/>
</dbReference>
<comment type="caution">
    <text evidence="1">The sequence shown here is derived from an EMBL/GenBank/DDBJ whole genome shotgun (WGS) entry which is preliminary data.</text>
</comment>